<name>A0A9P6E990_9AGAR</name>
<evidence type="ECO:0000313" key="2">
    <source>
        <dbReference type="EMBL" id="KAF9525086.1"/>
    </source>
</evidence>
<dbReference type="Proteomes" id="UP000807306">
    <property type="component" value="Unassembled WGS sequence"/>
</dbReference>
<evidence type="ECO:0000313" key="3">
    <source>
        <dbReference type="Proteomes" id="UP000807306"/>
    </source>
</evidence>
<organism evidence="2 3">
    <name type="scientific">Crepidotus variabilis</name>
    <dbReference type="NCBI Taxonomy" id="179855"/>
    <lineage>
        <taxon>Eukaryota</taxon>
        <taxon>Fungi</taxon>
        <taxon>Dikarya</taxon>
        <taxon>Basidiomycota</taxon>
        <taxon>Agaricomycotina</taxon>
        <taxon>Agaricomycetes</taxon>
        <taxon>Agaricomycetidae</taxon>
        <taxon>Agaricales</taxon>
        <taxon>Agaricineae</taxon>
        <taxon>Crepidotaceae</taxon>
        <taxon>Crepidotus</taxon>
    </lineage>
</organism>
<feature type="region of interest" description="Disordered" evidence="1">
    <location>
        <begin position="207"/>
        <end position="261"/>
    </location>
</feature>
<keyword evidence="3" id="KW-1185">Reference proteome</keyword>
<comment type="caution">
    <text evidence="2">The sequence shown here is derived from an EMBL/GenBank/DDBJ whole genome shotgun (WGS) entry which is preliminary data.</text>
</comment>
<dbReference type="AlphaFoldDB" id="A0A9P6E990"/>
<evidence type="ECO:0000256" key="1">
    <source>
        <dbReference type="SAM" id="MobiDB-lite"/>
    </source>
</evidence>
<sequence length="261" mass="28693">MSRGLAHHQPPPPSTPAKVAPVYRDDERDMLESLKGLSIKNFHDWYFILPSFFPTILMRCSSNDNGMGCNTPSSNNTSLPTPPALRSSQVYLVTEEQPMLSSNWCPPPNAPLLKDVDSFTDFTGHSSFDFPLPNNAGADDAPATKLPLLFHHPENVDDALDIDSDLISPSETVYPNSLALDLLPCTEDPALSVLAWIEGVSATQEEQTTPKKRRRSLTASSEVEARRVRAWTPTVEPSHAPQPSPRRGGCPTERQEPEAPD</sequence>
<feature type="region of interest" description="Disordered" evidence="1">
    <location>
        <begin position="1"/>
        <end position="20"/>
    </location>
</feature>
<gene>
    <name evidence="2" type="ORF">CPB83DRAFT_568613</name>
</gene>
<dbReference type="OrthoDB" id="2903551at2759"/>
<proteinExistence type="predicted"/>
<protein>
    <submittedName>
        <fullName evidence="2">Uncharacterized protein</fullName>
    </submittedName>
</protein>
<accession>A0A9P6E990</accession>
<reference evidence="2" key="1">
    <citation type="submission" date="2020-11" db="EMBL/GenBank/DDBJ databases">
        <authorList>
            <consortium name="DOE Joint Genome Institute"/>
            <person name="Ahrendt S."/>
            <person name="Riley R."/>
            <person name="Andreopoulos W."/>
            <person name="Labutti K."/>
            <person name="Pangilinan J."/>
            <person name="Ruiz-Duenas F.J."/>
            <person name="Barrasa J.M."/>
            <person name="Sanchez-Garcia M."/>
            <person name="Camarero S."/>
            <person name="Miyauchi S."/>
            <person name="Serrano A."/>
            <person name="Linde D."/>
            <person name="Babiker R."/>
            <person name="Drula E."/>
            <person name="Ayuso-Fernandez I."/>
            <person name="Pacheco R."/>
            <person name="Padilla G."/>
            <person name="Ferreira P."/>
            <person name="Barriuso J."/>
            <person name="Kellner H."/>
            <person name="Castanera R."/>
            <person name="Alfaro M."/>
            <person name="Ramirez L."/>
            <person name="Pisabarro A.G."/>
            <person name="Kuo A."/>
            <person name="Tritt A."/>
            <person name="Lipzen A."/>
            <person name="He G."/>
            <person name="Yan M."/>
            <person name="Ng V."/>
            <person name="Cullen D."/>
            <person name="Martin F."/>
            <person name="Rosso M.-N."/>
            <person name="Henrissat B."/>
            <person name="Hibbett D."/>
            <person name="Martinez A.T."/>
            <person name="Grigoriev I.V."/>
        </authorList>
    </citation>
    <scope>NUCLEOTIDE SEQUENCE</scope>
    <source>
        <strain evidence="2">CBS 506.95</strain>
    </source>
</reference>
<dbReference type="EMBL" id="MU157889">
    <property type="protein sequence ID" value="KAF9525086.1"/>
    <property type="molecule type" value="Genomic_DNA"/>
</dbReference>